<dbReference type="InterPro" id="IPR050976">
    <property type="entry name" value="Snaclec"/>
</dbReference>
<dbReference type="OrthoDB" id="6369810at2759"/>
<evidence type="ECO:0000313" key="5">
    <source>
        <dbReference type="Proteomes" id="UP000515202"/>
    </source>
</evidence>
<evidence type="ECO:0000256" key="3">
    <source>
        <dbReference type="SAM" id="SignalP"/>
    </source>
</evidence>
<name>A0A6P3R934_PTEVA</name>
<dbReference type="Pfam" id="PF00059">
    <property type="entry name" value="Lectin_C"/>
    <property type="match status" value="1"/>
</dbReference>
<sequence>MGMKRALLLPLLLLGTVAALHLKIDAPHLDTRETQPDLSQGPEGSGEQQGELALTENVIQSEGVEVEAFGCQKDFEEEEAMESDPGALDEDLQCPREEDTVKMPGGPECKTCRYLLVRHPRKFRNAQTTCRRCYRGNLVSIHNFSINSYIQRLISFLNQPQVWIGGWFQCGRAYWTDGTCWNFGVWAPGQPQNGGGHCVALCTRAGYWQRISCHKRLPFICSF</sequence>
<dbReference type="InterPro" id="IPR016186">
    <property type="entry name" value="C-type_lectin-like/link_sf"/>
</dbReference>
<dbReference type="InterPro" id="IPR001304">
    <property type="entry name" value="C-type_lectin-like"/>
</dbReference>
<keyword evidence="5" id="KW-1185">Reference proteome</keyword>
<feature type="region of interest" description="Disordered" evidence="2">
    <location>
        <begin position="31"/>
        <end position="50"/>
    </location>
</feature>
<evidence type="ECO:0000256" key="2">
    <source>
        <dbReference type="SAM" id="MobiDB-lite"/>
    </source>
</evidence>
<proteinExistence type="predicted"/>
<dbReference type="InterPro" id="IPR018378">
    <property type="entry name" value="C-type_lectin_CS"/>
</dbReference>
<dbReference type="Proteomes" id="UP000515202">
    <property type="component" value="Unplaced"/>
</dbReference>
<feature type="chain" id="PRO_5028265330" evidence="3">
    <location>
        <begin position="20"/>
        <end position="223"/>
    </location>
</feature>
<dbReference type="PANTHER" id="PTHR22991">
    <property type="entry name" value="PROTEIN CBG13490"/>
    <property type="match status" value="1"/>
</dbReference>
<dbReference type="PANTHER" id="PTHR22991:SF40">
    <property type="entry name" value="PROTEIN CBG13490"/>
    <property type="match status" value="1"/>
</dbReference>
<evidence type="ECO:0000313" key="6">
    <source>
        <dbReference type="RefSeq" id="XP_011377338.1"/>
    </source>
</evidence>
<dbReference type="SMART" id="SM00034">
    <property type="entry name" value="CLECT"/>
    <property type="match status" value="1"/>
</dbReference>
<dbReference type="InterPro" id="IPR002352">
    <property type="entry name" value="Eosinophil_major_basic"/>
</dbReference>
<dbReference type="RefSeq" id="XP_011377338.1">
    <property type="nucleotide sequence ID" value="XM_011379036.1"/>
</dbReference>
<dbReference type="PROSITE" id="PS50041">
    <property type="entry name" value="C_TYPE_LECTIN_2"/>
    <property type="match status" value="1"/>
</dbReference>
<dbReference type="AlphaFoldDB" id="A0A6P3R934"/>
<reference evidence="6" key="1">
    <citation type="submission" date="2025-08" db="UniProtKB">
        <authorList>
            <consortium name="RefSeq"/>
        </authorList>
    </citation>
    <scope>IDENTIFICATION</scope>
    <source>
        <tissue evidence="6">Kidney</tissue>
    </source>
</reference>
<dbReference type="Gene3D" id="3.10.100.10">
    <property type="entry name" value="Mannose-Binding Protein A, subunit A"/>
    <property type="match status" value="1"/>
</dbReference>
<dbReference type="KEGG" id="pvp:105304754"/>
<evidence type="ECO:0000256" key="1">
    <source>
        <dbReference type="ARBA" id="ARBA00023157"/>
    </source>
</evidence>
<protein>
    <submittedName>
        <fullName evidence="6">Proteoglycan 3</fullName>
    </submittedName>
</protein>
<dbReference type="PROSITE" id="PS00615">
    <property type="entry name" value="C_TYPE_LECTIN_1"/>
    <property type="match status" value="1"/>
</dbReference>
<accession>A0A6P3R934</accession>
<evidence type="ECO:0000259" key="4">
    <source>
        <dbReference type="PROSITE" id="PS50041"/>
    </source>
</evidence>
<dbReference type="SUPFAM" id="SSF56436">
    <property type="entry name" value="C-type lectin-like"/>
    <property type="match status" value="1"/>
</dbReference>
<keyword evidence="3" id="KW-0732">Signal</keyword>
<feature type="domain" description="C-type lectin" evidence="4">
    <location>
        <begin position="114"/>
        <end position="222"/>
    </location>
</feature>
<dbReference type="InterPro" id="IPR016187">
    <property type="entry name" value="CTDL_fold"/>
</dbReference>
<gene>
    <name evidence="6" type="primary">PRG3</name>
</gene>
<organism evidence="5 6">
    <name type="scientific">Pteropus vampyrus</name>
    <name type="common">Large flying fox</name>
    <dbReference type="NCBI Taxonomy" id="132908"/>
    <lineage>
        <taxon>Eukaryota</taxon>
        <taxon>Metazoa</taxon>
        <taxon>Chordata</taxon>
        <taxon>Craniata</taxon>
        <taxon>Vertebrata</taxon>
        <taxon>Euteleostomi</taxon>
        <taxon>Mammalia</taxon>
        <taxon>Eutheria</taxon>
        <taxon>Laurasiatheria</taxon>
        <taxon>Chiroptera</taxon>
        <taxon>Yinpterochiroptera</taxon>
        <taxon>Pteropodoidea</taxon>
        <taxon>Pteropodidae</taxon>
        <taxon>Pteropodinae</taxon>
        <taxon>Pteropus</taxon>
    </lineage>
</organism>
<keyword evidence="1" id="KW-1015">Disulfide bond</keyword>
<dbReference type="GeneID" id="105304754"/>
<dbReference type="PRINTS" id="PR00770">
    <property type="entry name" value="EMAJORBASICP"/>
</dbReference>
<feature type="compositionally biased region" description="Low complexity" evidence="2">
    <location>
        <begin position="39"/>
        <end position="50"/>
    </location>
</feature>
<dbReference type="CTD" id="10394"/>
<dbReference type="GO" id="GO:0006955">
    <property type="term" value="P:immune response"/>
    <property type="evidence" value="ECO:0007669"/>
    <property type="project" value="InterPro"/>
</dbReference>
<feature type="signal peptide" evidence="3">
    <location>
        <begin position="1"/>
        <end position="19"/>
    </location>
</feature>